<dbReference type="RefSeq" id="WP_345367073.1">
    <property type="nucleotide sequence ID" value="NZ_BAABII010000017.1"/>
</dbReference>
<feature type="compositionally biased region" description="Basic and acidic residues" evidence="1">
    <location>
        <begin position="305"/>
        <end position="315"/>
    </location>
</feature>
<feature type="compositionally biased region" description="Basic and acidic residues" evidence="1">
    <location>
        <begin position="201"/>
        <end position="213"/>
    </location>
</feature>
<evidence type="ECO:0000313" key="4">
    <source>
        <dbReference type="EMBL" id="MEY8043119.1"/>
    </source>
</evidence>
<sequence length="315" mass="34005">MSIALPGELAALLAEVGEPWPEADEDRLRDLADGWRRTGDRLAELRDRAAPPARAVAAHHRGRAVDAFTARWAELEPRVALGAAAAHQVATAVDALATATGVTKGTAVEVLAAGHAQRERVRHQAAGAVVAPLISTLLRMLANALRPLLHRLGQLLRSVARTVLDVAKRAFQSIVDFVESLFGPEPPPPPPPVPPPPPPPEYRRDGPLPHARELIANGSEWTEPGRGRGGRKLPKEADPNEVLFLRNPPGTGAITSYSVYDERGFIIKRVDIVGTHGGMTGHVHEFSLHTNPKTGEVHVGQSEVRNAEEQETDYR</sequence>
<feature type="domain" description="Bacterial toxin 24" evidence="2">
    <location>
        <begin position="231"/>
        <end position="302"/>
    </location>
</feature>
<gene>
    <name evidence="4" type="ORF">AB8O55_27235</name>
</gene>
<dbReference type="Proteomes" id="UP001564626">
    <property type="component" value="Unassembled WGS sequence"/>
</dbReference>
<evidence type="ECO:0000256" key="1">
    <source>
        <dbReference type="SAM" id="MobiDB-lite"/>
    </source>
</evidence>
<dbReference type="InterPro" id="IPR057746">
    <property type="entry name" value="CpnT-like_N"/>
</dbReference>
<proteinExistence type="predicted"/>
<dbReference type="InterPro" id="IPR029114">
    <property type="entry name" value="Ntox24"/>
</dbReference>
<protein>
    <submittedName>
        <fullName evidence="4">Polymorphic toxin type 24 domain-containing protein</fullName>
    </submittedName>
</protein>
<accession>A0ABV4CUM0</accession>
<feature type="region of interest" description="Disordered" evidence="1">
    <location>
        <begin position="292"/>
        <end position="315"/>
    </location>
</feature>
<evidence type="ECO:0000313" key="5">
    <source>
        <dbReference type="Proteomes" id="UP001564626"/>
    </source>
</evidence>
<evidence type="ECO:0000259" key="2">
    <source>
        <dbReference type="Pfam" id="PF15529"/>
    </source>
</evidence>
<feature type="region of interest" description="Disordered" evidence="1">
    <location>
        <begin position="182"/>
        <end position="238"/>
    </location>
</feature>
<reference evidence="4 5" key="1">
    <citation type="submission" date="2024-08" db="EMBL/GenBank/DDBJ databases">
        <title>Genome mining of Saccharopolyspora cebuensis PGLac3 from Nigerian medicinal plant.</title>
        <authorList>
            <person name="Ezeobiora C.E."/>
            <person name="Igbokwe N.H."/>
            <person name="Amin D.H."/>
            <person name="Mendie U.E."/>
        </authorList>
    </citation>
    <scope>NUCLEOTIDE SEQUENCE [LARGE SCALE GENOMIC DNA]</scope>
    <source>
        <strain evidence="4 5">PGLac3</strain>
    </source>
</reference>
<feature type="compositionally biased region" description="Pro residues" evidence="1">
    <location>
        <begin position="184"/>
        <end position="200"/>
    </location>
</feature>
<dbReference type="EMBL" id="JBGEHV010000078">
    <property type="protein sequence ID" value="MEY8043119.1"/>
    <property type="molecule type" value="Genomic_DNA"/>
</dbReference>
<dbReference type="Pfam" id="PF25547">
    <property type="entry name" value="WXG100_2"/>
    <property type="match status" value="1"/>
</dbReference>
<organism evidence="4 5">
    <name type="scientific">Saccharopolyspora cebuensis</name>
    <dbReference type="NCBI Taxonomy" id="418759"/>
    <lineage>
        <taxon>Bacteria</taxon>
        <taxon>Bacillati</taxon>
        <taxon>Actinomycetota</taxon>
        <taxon>Actinomycetes</taxon>
        <taxon>Pseudonocardiales</taxon>
        <taxon>Pseudonocardiaceae</taxon>
        <taxon>Saccharopolyspora</taxon>
    </lineage>
</organism>
<feature type="domain" description="Outer membrane channel protein CpnT-like N-terminal" evidence="3">
    <location>
        <begin position="14"/>
        <end position="113"/>
    </location>
</feature>
<name>A0ABV4CUM0_9PSEU</name>
<dbReference type="Pfam" id="PF15529">
    <property type="entry name" value="Ntox24"/>
    <property type="match status" value="1"/>
</dbReference>
<comment type="caution">
    <text evidence="4">The sequence shown here is derived from an EMBL/GenBank/DDBJ whole genome shotgun (WGS) entry which is preliminary data.</text>
</comment>
<keyword evidence="5" id="KW-1185">Reference proteome</keyword>
<evidence type="ECO:0000259" key="3">
    <source>
        <dbReference type="Pfam" id="PF25547"/>
    </source>
</evidence>